<name>A0AC61L0W1_9EURY</name>
<evidence type="ECO:0000313" key="1">
    <source>
        <dbReference type="EMBL" id="PXF59489.1"/>
    </source>
</evidence>
<organism evidence="1 2">
    <name type="scientific">Candidatus Methanogaster sp</name>
    <dbReference type="NCBI Taxonomy" id="3386292"/>
    <lineage>
        <taxon>Archaea</taxon>
        <taxon>Methanobacteriati</taxon>
        <taxon>Methanobacteriota</taxon>
        <taxon>Stenosarchaea group</taxon>
        <taxon>Methanomicrobia</taxon>
        <taxon>Methanosarcinales</taxon>
        <taxon>ANME-2 cluster</taxon>
        <taxon>Candidatus Methanogasteraceae</taxon>
        <taxon>Candidatus Methanogaster</taxon>
    </lineage>
</organism>
<proteinExistence type="predicted"/>
<accession>A0AC61L0W1</accession>
<protein>
    <submittedName>
        <fullName evidence="1">Uncharacterized protein</fullName>
    </submittedName>
</protein>
<comment type="caution">
    <text evidence="1">The sequence shown here is derived from an EMBL/GenBank/DDBJ whole genome shotgun (WGS) entry which is preliminary data.</text>
</comment>
<gene>
    <name evidence="1" type="ORF">C4B59_11390</name>
</gene>
<reference evidence="1" key="1">
    <citation type="submission" date="2018-01" db="EMBL/GenBank/DDBJ databases">
        <authorList>
            <person name="Krukenberg V."/>
        </authorList>
    </citation>
    <scope>NUCLEOTIDE SEQUENCE</scope>
    <source>
        <strain evidence="1">E20ANME2</strain>
    </source>
</reference>
<sequence>MDSGDCTLTVVAVDGSGNSNQTATIVDINKIPVANFTYLPGNPKTMDAVTFDASASCDPDPKGHIVAYSWNFGDIGDGNRTTGTDAMITHSYATEGYYVVSLTVTDDKGAAGSMIRMISVTSPRGDLNHDGVITSADAVIVLEMAARGG</sequence>
<dbReference type="Proteomes" id="UP000248329">
    <property type="component" value="Unassembled WGS sequence"/>
</dbReference>
<evidence type="ECO:0000313" key="2">
    <source>
        <dbReference type="Proteomes" id="UP000248329"/>
    </source>
</evidence>
<dbReference type="EMBL" id="PQXF01000024">
    <property type="protein sequence ID" value="PXF59489.1"/>
    <property type="molecule type" value="Genomic_DNA"/>
</dbReference>